<evidence type="ECO:0000259" key="5">
    <source>
        <dbReference type="PROSITE" id="PS51720"/>
    </source>
</evidence>
<evidence type="ECO:0000256" key="4">
    <source>
        <dbReference type="SAM" id="MobiDB-lite"/>
    </source>
</evidence>
<feature type="compositionally biased region" description="Polar residues" evidence="4">
    <location>
        <begin position="29"/>
        <end position="43"/>
    </location>
</feature>
<organism evidence="6 7">
    <name type="scientific">Lymnaea stagnalis</name>
    <name type="common">Great pond snail</name>
    <name type="synonym">Helix stagnalis</name>
    <dbReference type="NCBI Taxonomy" id="6523"/>
    <lineage>
        <taxon>Eukaryota</taxon>
        <taxon>Metazoa</taxon>
        <taxon>Spiralia</taxon>
        <taxon>Lophotrochozoa</taxon>
        <taxon>Mollusca</taxon>
        <taxon>Gastropoda</taxon>
        <taxon>Heterobranchia</taxon>
        <taxon>Euthyneura</taxon>
        <taxon>Panpulmonata</taxon>
        <taxon>Hygrophila</taxon>
        <taxon>Lymnaeoidea</taxon>
        <taxon>Lymnaeidae</taxon>
        <taxon>Lymnaea</taxon>
    </lineage>
</organism>
<accession>A0AAV2IGX1</accession>
<keyword evidence="7" id="KW-1185">Reference proteome</keyword>
<dbReference type="EMBL" id="CAXITT010000797">
    <property type="protein sequence ID" value="CAL1546299.1"/>
    <property type="molecule type" value="Genomic_DNA"/>
</dbReference>
<dbReference type="SUPFAM" id="SSF52540">
    <property type="entry name" value="P-loop containing nucleoside triphosphate hydrolases"/>
    <property type="match status" value="1"/>
</dbReference>
<comment type="similarity">
    <text evidence="1">Belongs to the TRAFAC class TrmE-Era-EngA-EngB-Septin-like GTPase superfamily. AIG1/Toc34/Toc159-like paraseptin GTPase family. IAN subfamily.</text>
</comment>
<comment type="caution">
    <text evidence="6">The sequence shown here is derived from an EMBL/GenBank/DDBJ whole genome shotgun (WGS) entry which is preliminary data.</text>
</comment>
<reference evidence="6 7" key="1">
    <citation type="submission" date="2024-04" db="EMBL/GenBank/DDBJ databases">
        <authorList>
            <consortium name="Genoscope - CEA"/>
            <person name="William W."/>
        </authorList>
    </citation>
    <scope>NUCLEOTIDE SEQUENCE [LARGE SCALE GENOMIC DNA]</scope>
</reference>
<evidence type="ECO:0000256" key="3">
    <source>
        <dbReference type="ARBA" id="ARBA00023134"/>
    </source>
</evidence>
<sequence>MSTLVLVGRTGNGKSSTGNSILGSRAFTPRSSTAQSVEETPAKASNGNITVVDGSGIGDTGTDLTGGIERAIANSELALNLSGRMITAFILILKYGVRFTKQEKDAIDMIKSMFGDDDVLKKWGIIVMTHGDNFEMDNEEENGTFEEWFKEQTGDIQTLITECDNRCVLFNNKEKDENKKRAQRHNLMEKVKAVRHYPYTKDDFGKADNERKKLILKSGLPLLQSETDDMIRRANELVRDIDRRMDWQPEECIHELRSMQQRLQNHRERLEDMAQGTGLVKSLQTQISVAEMNVKSKMNQCEMSITEQRLEARNKGSEERHFFGERGGTSLSALWKKPKVMIGIGSF</sequence>
<feature type="non-terminal residue" evidence="6">
    <location>
        <position position="347"/>
    </location>
</feature>
<keyword evidence="2" id="KW-0547">Nucleotide-binding</keyword>
<keyword evidence="3" id="KW-0342">GTP-binding</keyword>
<evidence type="ECO:0000313" key="6">
    <source>
        <dbReference type="EMBL" id="CAL1546299.1"/>
    </source>
</evidence>
<evidence type="ECO:0000313" key="7">
    <source>
        <dbReference type="Proteomes" id="UP001497497"/>
    </source>
</evidence>
<dbReference type="InterPro" id="IPR027417">
    <property type="entry name" value="P-loop_NTPase"/>
</dbReference>
<dbReference type="GO" id="GO:0005525">
    <property type="term" value="F:GTP binding"/>
    <property type="evidence" value="ECO:0007669"/>
    <property type="project" value="UniProtKB-KW"/>
</dbReference>
<protein>
    <recommendedName>
        <fullName evidence="5">AIG1-type G domain-containing protein</fullName>
    </recommendedName>
</protein>
<proteinExistence type="inferred from homology"/>
<dbReference type="Pfam" id="PF04548">
    <property type="entry name" value="AIG1"/>
    <property type="match status" value="1"/>
</dbReference>
<feature type="domain" description="AIG1-type G" evidence="5">
    <location>
        <begin position="1"/>
        <end position="208"/>
    </location>
</feature>
<gene>
    <name evidence="6" type="ORF">GSLYS_00019676001</name>
</gene>
<dbReference type="InterPro" id="IPR006703">
    <property type="entry name" value="G_AIG1"/>
</dbReference>
<name>A0AAV2IGX1_LYMST</name>
<feature type="region of interest" description="Disordered" evidence="4">
    <location>
        <begin position="7"/>
        <end position="43"/>
    </location>
</feature>
<evidence type="ECO:0000256" key="1">
    <source>
        <dbReference type="ARBA" id="ARBA00008535"/>
    </source>
</evidence>
<dbReference type="Proteomes" id="UP001497497">
    <property type="component" value="Unassembled WGS sequence"/>
</dbReference>
<dbReference type="InterPro" id="IPR045058">
    <property type="entry name" value="GIMA/IAN/Toc"/>
</dbReference>
<dbReference type="Gene3D" id="3.40.50.300">
    <property type="entry name" value="P-loop containing nucleotide triphosphate hydrolases"/>
    <property type="match status" value="1"/>
</dbReference>
<feature type="compositionally biased region" description="Polar residues" evidence="4">
    <location>
        <begin position="12"/>
        <end position="22"/>
    </location>
</feature>
<dbReference type="PANTHER" id="PTHR10903">
    <property type="entry name" value="GTPASE, IMAP FAMILY MEMBER-RELATED"/>
    <property type="match status" value="1"/>
</dbReference>
<dbReference type="AlphaFoldDB" id="A0AAV2IGX1"/>
<dbReference type="PROSITE" id="PS51720">
    <property type="entry name" value="G_AIG1"/>
    <property type="match status" value="1"/>
</dbReference>
<dbReference type="PANTHER" id="PTHR10903:SF184">
    <property type="entry name" value="GTP-BINDING PROTEIN A"/>
    <property type="match status" value="1"/>
</dbReference>
<evidence type="ECO:0000256" key="2">
    <source>
        <dbReference type="ARBA" id="ARBA00022741"/>
    </source>
</evidence>